<evidence type="ECO:0000313" key="3">
    <source>
        <dbReference type="EMBL" id="MBB3104984.1"/>
    </source>
</evidence>
<dbReference type="RefSeq" id="WP_246336071.1">
    <property type="nucleotide sequence ID" value="NZ_JACHXI010000022.1"/>
</dbReference>
<dbReference type="EMBL" id="JACHXI010000022">
    <property type="protein sequence ID" value="MBB3104984.1"/>
    <property type="molecule type" value="Genomic_DNA"/>
</dbReference>
<dbReference type="Pfam" id="PF13511">
    <property type="entry name" value="DUF4124"/>
    <property type="match status" value="1"/>
</dbReference>
<dbReference type="InterPro" id="IPR025392">
    <property type="entry name" value="DUF4124"/>
</dbReference>
<protein>
    <recommendedName>
        <fullName evidence="2">DUF4124 domain-containing protein</fullName>
    </recommendedName>
</protein>
<evidence type="ECO:0000256" key="1">
    <source>
        <dbReference type="SAM" id="MobiDB-lite"/>
    </source>
</evidence>
<feature type="compositionally biased region" description="Low complexity" evidence="1">
    <location>
        <begin position="57"/>
        <end position="69"/>
    </location>
</feature>
<feature type="domain" description="DUF4124" evidence="2">
    <location>
        <begin position="20"/>
        <end position="61"/>
    </location>
</feature>
<name>A0A839T9Z5_AZOMA</name>
<proteinExistence type="predicted"/>
<keyword evidence="4" id="KW-1185">Reference proteome</keyword>
<dbReference type="AlphaFoldDB" id="A0A839T9Z5"/>
<evidence type="ECO:0000313" key="4">
    <source>
        <dbReference type="Proteomes" id="UP000549250"/>
    </source>
</evidence>
<feature type="region of interest" description="Disordered" evidence="1">
    <location>
        <begin position="39"/>
        <end position="77"/>
    </location>
</feature>
<accession>A0A839T9Z5</accession>
<reference evidence="3 4" key="1">
    <citation type="submission" date="2020-08" db="EMBL/GenBank/DDBJ databases">
        <title>Genomic Encyclopedia of Type Strains, Phase III (KMG-III): the genomes of soil and plant-associated and newly described type strains.</title>
        <authorList>
            <person name="Whitman W."/>
        </authorList>
    </citation>
    <scope>NUCLEOTIDE SEQUENCE [LARGE SCALE GENOMIC DNA]</scope>
    <source>
        <strain evidence="3 4">CECT 4462</strain>
    </source>
</reference>
<organism evidence="3 4">
    <name type="scientific">Azomonas macrocytogenes</name>
    <name type="common">Azotobacter macrocytogenes</name>
    <dbReference type="NCBI Taxonomy" id="69962"/>
    <lineage>
        <taxon>Bacteria</taxon>
        <taxon>Pseudomonadati</taxon>
        <taxon>Pseudomonadota</taxon>
        <taxon>Gammaproteobacteria</taxon>
        <taxon>Pseudomonadales</taxon>
        <taxon>Pseudomonadaceae</taxon>
        <taxon>Azomonas</taxon>
    </lineage>
</organism>
<gene>
    <name evidence="3" type="ORF">FHR87_003413</name>
</gene>
<dbReference type="Proteomes" id="UP000549250">
    <property type="component" value="Unassembled WGS sequence"/>
</dbReference>
<sequence>MRMTVPVIASVLLLGIPEIPYAASIYRCIDSNGNTTFTQQGCPADQNTQWQENHNQPNSPAIKSISSPPKQKDVKKHNDDTLTIVGQQDDGCGNLLENRDKRKAILQKQIRAGISRADVESALGKPDTITFNDGKRVYRYKANRHQSRTVSFDENDCVIGKVSSKKKR</sequence>
<feature type="compositionally biased region" description="Polar residues" evidence="1">
    <location>
        <begin position="39"/>
        <end position="56"/>
    </location>
</feature>
<evidence type="ECO:0000259" key="2">
    <source>
        <dbReference type="Pfam" id="PF13511"/>
    </source>
</evidence>
<comment type="caution">
    <text evidence="3">The sequence shown here is derived from an EMBL/GenBank/DDBJ whole genome shotgun (WGS) entry which is preliminary data.</text>
</comment>